<evidence type="ECO:0000313" key="3">
    <source>
        <dbReference type="Proteomes" id="UP000264071"/>
    </source>
</evidence>
<keyword evidence="1" id="KW-0812">Transmembrane</keyword>
<sequence length="146" mass="15613">MVAVWSWTLLLQIGCYSHGPIQTAPPPVAEQVGVVLNDRGRALLADRVGPIIQRIEGRQVKRQNGEVTVAVSQVVDLRGNTTKWTGEEVTIPEDAIMGYQPRKFSKLKTFLLVGAVVAGIAATIAGALDIFGTPRSDLPGDPPSQS</sequence>
<keyword evidence="1" id="KW-1133">Transmembrane helix</keyword>
<comment type="caution">
    <text evidence="2">The sequence shown here is derived from an EMBL/GenBank/DDBJ whole genome shotgun (WGS) entry which is preliminary data.</text>
</comment>
<proteinExistence type="predicted"/>
<accession>A0A3D4VEM5</accession>
<dbReference type="Proteomes" id="UP000264071">
    <property type="component" value="Unassembled WGS sequence"/>
</dbReference>
<name>A0A3D4VEM5_9BACT</name>
<dbReference type="EMBL" id="DPIY01000011">
    <property type="protein sequence ID" value="HCT58797.1"/>
    <property type="molecule type" value="Genomic_DNA"/>
</dbReference>
<gene>
    <name evidence="2" type="ORF">DGD08_16470</name>
</gene>
<reference evidence="2 3" key="1">
    <citation type="journal article" date="2018" name="Nat. Biotechnol.">
        <title>A standardized bacterial taxonomy based on genome phylogeny substantially revises the tree of life.</title>
        <authorList>
            <person name="Parks D.H."/>
            <person name="Chuvochina M."/>
            <person name="Waite D.W."/>
            <person name="Rinke C."/>
            <person name="Skarshewski A."/>
            <person name="Chaumeil P.A."/>
            <person name="Hugenholtz P."/>
        </authorList>
    </citation>
    <scope>NUCLEOTIDE SEQUENCE [LARGE SCALE GENOMIC DNA]</scope>
    <source>
        <strain evidence="2">UBA8844</strain>
    </source>
</reference>
<protein>
    <submittedName>
        <fullName evidence="2">Uncharacterized protein</fullName>
    </submittedName>
</protein>
<evidence type="ECO:0000313" key="2">
    <source>
        <dbReference type="EMBL" id="HCT58797.1"/>
    </source>
</evidence>
<dbReference type="AlphaFoldDB" id="A0A3D4VEM5"/>
<feature type="transmembrane region" description="Helical" evidence="1">
    <location>
        <begin position="110"/>
        <end position="131"/>
    </location>
</feature>
<keyword evidence="1" id="KW-0472">Membrane</keyword>
<evidence type="ECO:0000256" key="1">
    <source>
        <dbReference type="SAM" id="Phobius"/>
    </source>
</evidence>
<organism evidence="2 3">
    <name type="scientific">Gemmatimonas aurantiaca</name>
    <dbReference type="NCBI Taxonomy" id="173480"/>
    <lineage>
        <taxon>Bacteria</taxon>
        <taxon>Pseudomonadati</taxon>
        <taxon>Gemmatimonadota</taxon>
        <taxon>Gemmatimonadia</taxon>
        <taxon>Gemmatimonadales</taxon>
        <taxon>Gemmatimonadaceae</taxon>
        <taxon>Gemmatimonas</taxon>
    </lineage>
</organism>